<dbReference type="SUPFAM" id="SSF50729">
    <property type="entry name" value="PH domain-like"/>
    <property type="match status" value="2"/>
</dbReference>
<feature type="region of interest" description="Disordered" evidence="1">
    <location>
        <begin position="1"/>
        <end position="22"/>
    </location>
</feature>
<sequence>MLQVEKADENRNNPMGGDEDDLQKGKRKFWKKAWLILYPGSSYGIGRMEFFEVRDKVEKLESQVSPSTKQTRKGEKKLIRLVDCVSISGAPCEVCPKDTTAFYVNTTQRTYVFASSLAQEWIDTLCQLAFQGNEQKMLDKSNEEMKMEENALYLPWKQTHEFLVTIVKTDAAERCQLAGDYILLSNQVAIVLVEPQSKQALYTWPYHLLRRYGQDKANFSFEAGRRCESGEGQFVFFSSEVQTIFRCVEYAIAQQEKQRKSIAEVTLDNDFNYVFEESQAAASVTQMKDCNTRVRSYSSFEENIVSMDKETAAHIPPMTMPKTYPVPLPPDKSQKNLSAQRNSSDRESESFLYATVNEPVASPRRKESVAAREPDTVISIYQNVDESLNQNSHPSPPVVTSRKKTKELPLYDCEDFEKANETQSSKKEMCYSTVKGVNKRDDEDVSEDSDYSDNAPRSTIITKTVIPSDFKQRLSNLISKEAPKGFVSVAPRDQSCLE</sequence>
<evidence type="ECO:0000256" key="1">
    <source>
        <dbReference type="SAM" id="MobiDB-lite"/>
    </source>
</evidence>
<evidence type="ECO:0000313" key="3">
    <source>
        <dbReference type="EMBL" id="KAG2455507.1"/>
    </source>
</evidence>
<dbReference type="InterPro" id="IPR050996">
    <property type="entry name" value="Docking_Protein_DOK"/>
</dbReference>
<dbReference type="GO" id="GO:0007169">
    <property type="term" value="P:cell surface receptor protein tyrosine kinase signaling pathway"/>
    <property type="evidence" value="ECO:0007669"/>
    <property type="project" value="TreeGrafter"/>
</dbReference>
<dbReference type="InterPro" id="IPR002404">
    <property type="entry name" value="IRS_PTB"/>
</dbReference>
<gene>
    <name evidence="3" type="primary">Dok3</name>
    <name evidence="3" type="ORF">GTO96_0007616</name>
</gene>
<dbReference type="Gene3D" id="2.30.29.30">
    <property type="entry name" value="Pleckstrin-homology domain (PH domain)/Phosphotyrosine-binding domain (PTB)"/>
    <property type="match status" value="2"/>
</dbReference>
<evidence type="ECO:0000313" key="4">
    <source>
        <dbReference type="Proteomes" id="UP000886611"/>
    </source>
</evidence>
<name>A0A8X7WV69_POLSE</name>
<dbReference type="EMBL" id="JAATIS010009265">
    <property type="protein sequence ID" value="KAG2455507.1"/>
    <property type="molecule type" value="Genomic_DNA"/>
</dbReference>
<comment type="caution">
    <text evidence="3">The sequence shown here is derived from an EMBL/GenBank/DDBJ whole genome shotgun (WGS) entry which is preliminary data.</text>
</comment>
<dbReference type="AlphaFoldDB" id="A0A8X7WV69"/>
<feature type="non-terminal residue" evidence="3">
    <location>
        <position position="1"/>
    </location>
</feature>
<protein>
    <submittedName>
        <fullName evidence="3">DOK3 protein</fullName>
    </submittedName>
</protein>
<feature type="compositionally biased region" description="Basic and acidic residues" evidence="1">
    <location>
        <begin position="1"/>
        <end position="11"/>
    </location>
</feature>
<feature type="compositionally biased region" description="Basic and acidic residues" evidence="1">
    <location>
        <begin position="364"/>
        <end position="373"/>
    </location>
</feature>
<keyword evidence="4" id="KW-1185">Reference proteome</keyword>
<feature type="non-terminal residue" evidence="3">
    <location>
        <position position="498"/>
    </location>
</feature>
<proteinExistence type="predicted"/>
<dbReference type="PROSITE" id="PS51064">
    <property type="entry name" value="IRS_PTB"/>
    <property type="match status" value="1"/>
</dbReference>
<dbReference type="PANTHER" id="PTHR21258">
    <property type="entry name" value="DOCKING PROTEIN RELATED"/>
    <property type="match status" value="1"/>
</dbReference>
<feature type="domain" description="IRS-type PTB" evidence="2">
    <location>
        <begin position="158"/>
        <end position="262"/>
    </location>
</feature>
<reference evidence="3 4" key="1">
    <citation type="journal article" date="2021" name="Cell">
        <title>Tracing the genetic footprints of vertebrate landing in non-teleost ray-finned fishes.</title>
        <authorList>
            <person name="Bi X."/>
            <person name="Wang K."/>
            <person name="Yang L."/>
            <person name="Pan H."/>
            <person name="Jiang H."/>
            <person name="Wei Q."/>
            <person name="Fang M."/>
            <person name="Yu H."/>
            <person name="Zhu C."/>
            <person name="Cai Y."/>
            <person name="He Y."/>
            <person name="Gan X."/>
            <person name="Zeng H."/>
            <person name="Yu D."/>
            <person name="Zhu Y."/>
            <person name="Jiang H."/>
            <person name="Qiu Q."/>
            <person name="Yang H."/>
            <person name="Zhang Y.E."/>
            <person name="Wang W."/>
            <person name="Zhu M."/>
            <person name="He S."/>
            <person name="Zhang G."/>
        </authorList>
    </citation>
    <scope>NUCLEOTIDE SEQUENCE [LARGE SCALE GENOMIC DNA]</scope>
    <source>
        <strain evidence="3">Bchr_013</strain>
    </source>
</reference>
<feature type="region of interest" description="Disordered" evidence="1">
    <location>
        <begin position="438"/>
        <end position="458"/>
    </location>
</feature>
<dbReference type="SMART" id="SM00310">
    <property type="entry name" value="PTBI"/>
    <property type="match status" value="1"/>
</dbReference>
<dbReference type="Pfam" id="PF02174">
    <property type="entry name" value="IRS"/>
    <property type="match status" value="1"/>
</dbReference>
<dbReference type="Proteomes" id="UP000886611">
    <property type="component" value="Unassembled WGS sequence"/>
</dbReference>
<feature type="region of interest" description="Disordered" evidence="1">
    <location>
        <begin position="311"/>
        <end position="373"/>
    </location>
</feature>
<accession>A0A8X7WV69</accession>
<dbReference type="InterPro" id="IPR011993">
    <property type="entry name" value="PH-like_dom_sf"/>
</dbReference>
<dbReference type="GO" id="GO:0043410">
    <property type="term" value="P:positive regulation of MAPK cascade"/>
    <property type="evidence" value="ECO:0007669"/>
    <property type="project" value="TreeGrafter"/>
</dbReference>
<dbReference type="SMART" id="SM01244">
    <property type="entry name" value="IRS"/>
    <property type="match status" value="1"/>
</dbReference>
<dbReference type="GO" id="GO:0005737">
    <property type="term" value="C:cytoplasm"/>
    <property type="evidence" value="ECO:0007669"/>
    <property type="project" value="TreeGrafter"/>
</dbReference>
<evidence type="ECO:0000259" key="2">
    <source>
        <dbReference type="PROSITE" id="PS51064"/>
    </source>
</evidence>
<organism evidence="3 4">
    <name type="scientific">Polypterus senegalus</name>
    <name type="common">Senegal bichir</name>
    <dbReference type="NCBI Taxonomy" id="55291"/>
    <lineage>
        <taxon>Eukaryota</taxon>
        <taxon>Metazoa</taxon>
        <taxon>Chordata</taxon>
        <taxon>Craniata</taxon>
        <taxon>Vertebrata</taxon>
        <taxon>Euteleostomi</taxon>
        <taxon>Actinopterygii</taxon>
        <taxon>Polypteriformes</taxon>
        <taxon>Polypteridae</taxon>
        <taxon>Polypterus</taxon>
    </lineage>
</organism>
<dbReference type="GO" id="GO:0007265">
    <property type="term" value="P:Ras protein signal transduction"/>
    <property type="evidence" value="ECO:0007669"/>
    <property type="project" value="TreeGrafter"/>
</dbReference>
<dbReference type="PANTHER" id="PTHR21258:SF62">
    <property type="entry name" value="INSULIN RECEPTOR SUBSTRATE 1"/>
    <property type="match status" value="1"/>
</dbReference>